<dbReference type="InterPro" id="IPR025110">
    <property type="entry name" value="AMP-bd_C"/>
</dbReference>
<dbReference type="Pfam" id="PF13193">
    <property type="entry name" value="AMP-binding_C"/>
    <property type="match status" value="1"/>
</dbReference>
<keyword evidence="8" id="KW-1185">Reference proteome</keyword>
<dbReference type="RefSeq" id="WP_200808072.1">
    <property type="nucleotide sequence ID" value="NZ_FYEK01000015.1"/>
</dbReference>
<evidence type="ECO:0000256" key="4">
    <source>
        <dbReference type="ARBA" id="ARBA00023098"/>
    </source>
</evidence>
<name>A0A212QQK2_9CHLR</name>
<dbReference type="Gene3D" id="3.30.300.30">
    <property type="match status" value="1"/>
</dbReference>
<dbReference type="FunFam" id="3.30.300.30:FF:000008">
    <property type="entry name" value="2,3-dihydroxybenzoate-AMP ligase"/>
    <property type="match status" value="1"/>
</dbReference>
<evidence type="ECO:0000256" key="1">
    <source>
        <dbReference type="ARBA" id="ARBA00006432"/>
    </source>
</evidence>
<dbReference type="SUPFAM" id="SSF56801">
    <property type="entry name" value="Acetyl-CoA synthetase-like"/>
    <property type="match status" value="1"/>
</dbReference>
<evidence type="ECO:0000313" key="7">
    <source>
        <dbReference type="EMBL" id="SNB61582.1"/>
    </source>
</evidence>
<keyword evidence="2" id="KW-0436">Ligase</keyword>
<evidence type="ECO:0000259" key="6">
    <source>
        <dbReference type="Pfam" id="PF13193"/>
    </source>
</evidence>
<dbReference type="InParanoid" id="A0A212QQK2"/>
<sequence length="545" mass="61554">MEGLMMDWPLTLHHFLDRAARLFPRKEIATRTAAGMHRYTYADFHRRVHRLAHALTRLGIGRGDRVATFAWNTYRHLEIYFAAPCMGAVLHTLNIRLAPDQLIYIINHAEDRVIFVDASLVPLLERIRDQIPTVKAFVIMSDAGPVQTSLSPALDYEALLAESPEAPYPWPRLDENAAAGMCYTSGTTGNPKGVVYSHRAIFLHSLALCLADTFGICERDVLMPVVPMFHANAWGMPFAGVMVGAKLVFPGPHLQPRDIAELIQNERVTVTAGVPTIWIGLYALLERERYDLSSLRVMPVGGSAMPRALIEAFEKRFGIRIAHAWGMTEMTPLGTVANLKSYMESWPDEERFAVRAKQGMPVVGVEIRAVDDQGREVPWDGKTMGELQVRGPWVIRAYYNDPRTAEAFQDGWFRTGDVVTIDPEGYIQIVDRTKDLIKSGGEWISSVDLENALMAHPKVLEAAVIAVPHPKWQERPLAVVVPRPEFKEDLTKEELLEFLRPRFAKWWLPDDIVFVEAIPKTSVGKFDKKVLREQFKDYRLPETPA</sequence>
<organism evidence="7 8">
    <name type="scientific">Thermoflexus hugenholtzii JAD2</name>
    <dbReference type="NCBI Taxonomy" id="877466"/>
    <lineage>
        <taxon>Bacteria</taxon>
        <taxon>Bacillati</taxon>
        <taxon>Chloroflexota</taxon>
        <taxon>Thermoflexia</taxon>
        <taxon>Thermoflexales</taxon>
        <taxon>Thermoflexaceae</taxon>
        <taxon>Thermoflexus</taxon>
    </lineage>
</organism>
<dbReference type="CDD" id="cd12119">
    <property type="entry name" value="ttLC_FACS_AlkK_like"/>
    <property type="match status" value="1"/>
</dbReference>
<feature type="domain" description="AMP-dependent synthetase/ligase" evidence="5">
    <location>
        <begin position="17"/>
        <end position="399"/>
    </location>
</feature>
<keyword evidence="4" id="KW-0443">Lipid metabolism</keyword>
<evidence type="ECO:0000256" key="2">
    <source>
        <dbReference type="ARBA" id="ARBA00022598"/>
    </source>
</evidence>
<accession>A0A212QQK2</accession>
<reference evidence="8" key="1">
    <citation type="submission" date="2017-06" db="EMBL/GenBank/DDBJ databases">
        <authorList>
            <person name="Varghese N."/>
            <person name="Submissions S."/>
        </authorList>
    </citation>
    <scope>NUCLEOTIDE SEQUENCE [LARGE SCALE GENOMIC DNA]</scope>
    <source>
        <strain evidence="8">JAD2</strain>
    </source>
</reference>
<dbReference type="NCBIfam" id="NF004837">
    <property type="entry name" value="PRK06187.1"/>
    <property type="match status" value="1"/>
</dbReference>
<evidence type="ECO:0000256" key="3">
    <source>
        <dbReference type="ARBA" id="ARBA00022832"/>
    </source>
</evidence>
<dbReference type="InterPro" id="IPR045851">
    <property type="entry name" value="AMP-bd_C_sf"/>
</dbReference>
<dbReference type="InterPro" id="IPR042099">
    <property type="entry name" value="ANL_N_sf"/>
</dbReference>
<dbReference type="GO" id="GO:0006631">
    <property type="term" value="P:fatty acid metabolic process"/>
    <property type="evidence" value="ECO:0007669"/>
    <property type="project" value="UniProtKB-KW"/>
</dbReference>
<dbReference type="EMBL" id="FYEK01000015">
    <property type="protein sequence ID" value="SNB61582.1"/>
    <property type="molecule type" value="Genomic_DNA"/>
</dbReference>
<dbReference type="GO" id="GO:0016874">
    <property type="term" value="F:ligase activity"/>
    <property type="evidence" value="ECO:0007669"/>
    <property type="project" value="UniProtKB-KW"/>
</dbReference>
<gene>
    <name evidence="7" type="ORF">SAMN02746019_00003420</name>
</gene>
<dbReference type="PROSITE" id="PS00455">
    <property type="entry name" value="AMP_BINDING"/>
    <property type="match status" value="1"/>
</dbReference>
<dbReference type="Pfam" id="PF00501">
    <property type="entry name" value="AMP-binding"/>
    <property type="match status" value="1"/>
</dbReference>
<dbReference type="InterPro" id="IPR020845">
    <property type="entry name" value="AMP-binding_CS"/>
</dbReference>
<dbReference type="Proteomes" id="UP000197025">
    <property type="component" value="Unassembled WGS sequence"/>
</dbReference>
<protein>
    <submittedName>
        <fullName evidence="7">Fatty-acyl-CoA synthase</fullName>
    </submittedName>
</protein>
<dbReference type="PANTHER" id="PTHR43859:SF4">
    <property type="entry name" value="BUTANOATE--COA LIGASE AAE1-RELATED"/>
    <property type="match status" value="1"/>
</dbReference>
<keyword evidence="3" id="KW-0276">Fatty acid metabolism</keyword>
<feature type="domain" description="AMP-binding enzyme C-terminal" evidence="6">
    <location>
        <begin position="449"/>
        <end position="525"/>
    </location>
</feature>
<dbReference type="InterPro" id="IPR000873">
    <property type="entry name" value="AMP-dep_synth/lig_dom"/>
</dbReference>
<dbReference type="Gene3D" id="3.40.50.12780">
    <property type="entry name" value="N-terminal domain of ligase-like"/>
    <property type="match status" value="1"/>
</dbReference>
<proteinExistence type="inferred from homology"/>
<evidence type="ECO:0000313" key="8">
    <source>
        <dbReference type="Proteomes" id="UP000197025"/>
    </source>
</evidence>
<comment type="similarity">
    <text evidence="1">Belongs to the ATP-dependent AMP-binding enzyme family.</text>
</comment>
<dbReference type="AlphaFoldDB" id="A0A212QQK2"/>
<evidence type="ECO:0000259" key="5">
    <source>
        <dbReference type="Pfam" id="PF00501"/>
    </source>
</evidence>
<dbReference type="PANTHER" id="PTHR43859">
    <property type="entry name" value="ACYL-ACTIVATING ENZYME"/>
    <property type="match status" value="1"/>
</dbReference>